<gene>
    <name evidence="1" type="ORF">SAMN04244572_00468</name>
</gene>
<dbReference type="Proteomes" id="UP000199250">
    <property type="component" value="Unassembled WGS sequence"/>
</dbReference>
<evidence type="ECO:0000313" key="1">
    <source>
        <dbReference type="EMBL" id="SEI47397.1"/>
    </source>
</evidence>
<dbReference type="OrthoDB" id="7041675at2"/>
<evidence type="ECO:0000313" key="2">
    <source>
        <dbReference type="Proteomes" id="UP000199250"/>
    </source>
</evidence>
<dbReference type="EMBL" id="FNYQ01000004">
    <property type="protein sequence ID" value="SEI47397.1"/>
    <property type="molecule type" value="Genomic_DNA"/>
</dbReference>
<protein>
    <submittedName>
        <fullName evidence="1">Uncharacterized protein</fullName>
    </submittedName>
</protein>
<name>A0A1H6R4F2_9GAMM</name>
<reference evidence="1 2" key="1">
    <citation type="submission" date="2016-10" db="EMBL/GenBank/DDBJ databases">
        <authorList>
            <person name="de Groot N.N."/>
        </authorList>
    </citation>
    <scope>NUCLEOTIDE SEQUENCE [LARGE SCALE GENOMIC DNA]</scope>
    <source>
        <strain evidence="1 2">DSM 373</strain>
    </source>
</reference>
<proteinExistence type="predicted"/>
<sequence>MKPVSTRSSTQRSSGSEFLETRFGGKVLNVTVTMKPDWLVAEQMMPEGDEVQVAVLQNPFGVTRQLTNLLSGAKSGDSLVIVCSGDKIYRAALKFLGLA</sequence>
<organism evidence="1 2">
    <name type="scientific">Azotobacter beijerinckii</name>
    <dbReference type="NCBI Taxonomy" id="170623"/>
    <lineage>
        <taxon>Bacteria</taxon>
        <taxon>Pseudomonadati</taxon>
        <taxon>Pseudomonadota</taxon>
        <taxon>Gammaproteobacteria</taxon>
        <taxon>Pseudomonadales</taxon>
        <taxon>Pseudomonadaceae</taxon>
        <taxon>Azotobacter</taxon>
    </lineage>
</organism>
<accession>A0A1H6R4F2</accession>
<dbReference type="AlphaFoldDB" id="A0A1H6R4F2"/>
<dbReference type="RefSeq" id="WP_090729619.1">
    <property type="nucleotide sequence ID" value="NZ_FNYQ01000004.1"/>
</dbReference>